<dbReference type="STRING" id="1293598.IV56_GL002052"/>
<dbReference type="Proteomes" id="UP000050969">
    <property type="component" value="Unassembled WGS sequence"/>
</dbReference>
<name>A0A0R2MR08_9LACO</name>
<evidence type="ECO:0000313" key="1">
    <source>
        <dbReference type="EMBL" id="KRO16053.1"/>
    </source>
</evidence>
<dbReference type="Gene3D" id="1.25.40.290">
    <property type="entry name" value="ARM repeat domains"/>
    <property type="match status" value="1"/>
</dbReference>
<organism evidence="1 2">
    <name type="scientific">Lacticaseibacillus saniviri JCM 17471 = DSM 24301</name>
    <dbReference type="NCBI Taxonomy" id="1293598"/>
    <lineage>
        <taxon>Bacteria</taxon>
        <taxon>Bacillati</taxon>
        <taxon>Bacillota</taxon>
        <taxon>Bacilli</taxon>
        <taxon>Lactobacillales</taxon>
        <taxon>Lactobacillaceae</taxon>
        <taxon>Lacticaseibacillus</taxon>
    </lineage>
</organism>
<gene>
    <name evidence="1" type="ORF">IV56_GL002052</name>
</gene>
<dbReference type="SUPFAM" id="SSF48371">
    <property type="entry name" value="ARM repeat"/>
    <property type="match status" value="1"/>
</dbReference>
<dbReference type="PANTHER" id="PTHR34070:SF1">
    <property type="entry name" value="DNA ALKYLATION REPAIR PROTEIN"/>
    <property type="match status" value="1"/>
</dbReference>
<dbReference type="PATRIC" id="fig|1293598.4.peg.2138"/>
<evidence type="ECO:0000313" key="2">
    <source>
        <dbReference type="Proteomes" id="UP000050969"/>
    </source>
</evidence>
<dbReference type="InterPro" id="IPR014825">
    <property type="entry name" value="DNA_alkylation"/>
</dbReference>
<dbReference type="PANTHER" id="PTHR34070">
    <property type="entry name" value="ARMADILLO-TYPE FOLD"/>
    <property type="match status" value="1"/>
</dbReference>
<dbReference type="AlphaFoldDB" id="A0A0R2MR08"/>
<dbReference type="CDD" id="cd07064">
    <property type="entry name" value="AlkD_like_1"/>
    <property type="match status" value="1"/>
</dbReference>
<reference evidence="1 2" key="1">
    <citation type="journal article" date="2015" name="Genome Announc.">
        <title>Expanding the biotechnology potential of lactobacilli through comparative genomics of 213 strains and associated genera.</title>
        <authorList>
            <person name="Sun Z."/>
            <person name="Harris H.M."/>
            <person name="McCann A."/>
            <person name="Guo C."/>
            <person name="Argimon S."/>
            <person name="Zhang W."/>
            <person name="Yang X."/>
            <person name="Jeffery I.B."/>
            <person name="Cooney J.C."/>
            <person name="Kagawa T.F."/>
            <person name="Liu W."/>
            <person name="Song Y."/>
            <person name="Salvetti E."/>
            <person name="Wrobel A."/>
            <person name="Rasinkangas P."/>
            <person name="Parkhill J."/>
            <person name="Rea M.C."/>
            <person name="O'Sullivan O."/>
            <person name="Ritari J."/>
            <person name="Douillard F.P."/>
            <person name="Paul Ross R."/>
            <person name="Yang R."/>
            <person name="Briner A.E."/>
            <person name="Felis G.E."/>
            <person name="de Vos W.M."/>
            <person name="Barrangou R."/>
            <person name="Klaenhammer T.R."/>
            <person name="Caufield P.W."/>
            <person name="Cui Y."/>
            <person name="Zhang H."/>
            <person name="O'Toole P.W."/>
        </authorList>
    </citation>
    <scope>NUCLEOTIDE SEQUENCE [LARGE SCALE GENOMIC DNA]</scope>
    <source>
        <strain evidence="1 2">DSM 24301</strain>
    </source>
</reference>
<accession>A0A0R2MR08</accession>
<keyword evidence="2" id="KW-1185">Reference proteome</keyword>
<comment type="caution">
    <text evidence="1">The sequence shown here is derived from an EMBL/GenBank/DDBJ whole genome shotgun (WGS) entry which is preliminary data.</text>
</comment>
<sequence>MLMGNSDNAVTMATYMKHHFSFVGVKTPERKAQSKALLKASLTVPLPEVLSQIDGLWQREEREYQYVAIDMALINLRRWSLESLEQLVPYVNDKAWWDSVDAWRKLFQEYVKRHPEDRETVFEWFYGQDDFWLRRVGINLQLTAKADTDTAMLTKAILADQATDEFFIQKAIGWALRDYAKTDPEWVRQFIAGHPLSSLATREGGKYL</sequence>
<dbReference type="Pfam" id="PF08713">
    <property type="entry name" value="DNA_alkylation"/>
    <property type="match status" value="1"/>
</dbReference>
<proteinExistence type="predicted"/>
<dbReference type="InterPro" id="IPR016024">
    <property type="entry name" value="ARM-type_fold"/>
</dbReference>
<protein>
    <submittedName>
        <fullName evidence="1">DNA alkylation repair enzyme</fullName>
    </submittedName>
</protein>
<dbReference type="EMBL" id="JQCE01000057">
    <property type="protein sequence ID" value="KRO16053.1"/>
    <property type="molecule type" value="Genomic_DNA"/>
</dbReference>
<dbReference type="Gene3D" id="1.20.1660.10">
    <property type="entry name" value="Hypothetical protein (EF3068)"/>
    <property type="match status" value="1"/>
</dbReference>